<dbReference type="EMBL" id="FUXP01000003">
    <property type="protein sequence ID" value="SJZ93192.1"/>
    <property type="molecule type" value="Genomic_DNA"/>
</dbReference>
<dbReference type="RefSeq" id="WP_078757896.1">
    <property type="nucleotide sequence ID" value="NZ_FUXP01000003.1"/>
</dbReference>
<protein>
    <submittedName>
        <fullName evidence="2">TIGR01244 family protein</fullName>
    </submittedName>
</protein>
<gene>
    <name evidence="2" type="ORF">SAMN02745674_01304</name>
</gene>
<sequence>MKSLHIAVLVAALAAAGCTTPGVPTALPAVAHATSPAPGIVSAGRLVPADVDEVRTAGIRQVIDLTPDAETPDFDEAAAVQAAGLEYANLPLAGPSDLTRENVLAFDQLLRDAERPVLVHCGSGNRVGAMAALRAAWVEGQSPDDAIATGKAWGLTSLEDAVRERLEAGPGATGH</sequence>
<keyword evidence="3" id="KW-1185">Reference proteome</keyword>
<dbReference type="OrthoDB" id="270335at2"/>
<dbReference type="InterPro" id="IPR005939">
    <property type="entry name" value="BLH_phosphatase-like"/>
</dbReference>
<evidence type="ECO:0000259" key="1">
    <source>
        <dbReference type="Pfam" id="PF04273"/>
    </source>
</evidence>
<organism evidence="2 3">
    <name type="scientific">Lysobacter spongiicola DSM 21749</name>
    <dbReference type="NCBI Taxonomy" id="1122188"/>
    <lineage>
        <taxon>Bacteria</taxon>
        <taxon>Pseudomonadati</taxon>
        <taxon>Pseudomonadota</taxon>
        <taxon>Gammaproteobacteria</taxon>
        <taxon>Lysobacterales</taxon>
        <taxon>Lysobacteraceae</taxon>
        <taxon>Novilysobacter</taxon>
    </lineage>
</organism>
<dbReference type="SUPFAM" id="SSF52799">
    <property type="entry name" value="(Phosphotyrosine protein) phosphatases II"/>
    <property type="match status" value="1"/>
</dbReference>
<dbReference type="Gene3D" id="3.90.190.10">
    <property type="entry name" value="Protein tyrosine phosphatase superfamily"/>
    <property type="match status" value="1"/>
</dbReference>
<accession>A0A1T4PNT0</accession>
<dbReference type="AlphaFoldDB" id="A0A1T4PNT0"/>
<dbReference type="Proteomes" id="UP000190061">
    <property type="component" value="Unassembled WGS sequence"/>
</dbReference>
<dbReference type="STRING" id="1122188.SAMN02745674_01304"/>
<evidence type="ECO:0000313" key="3">
    <source>
        <dbReference type="Proteomes" id="UP000190061"/>
    </source>
</evidence>
<dbReference type="GO" id="GO:0016787">
    <property type="term" value="F:hydrolase activity"/>
    <property type="evidence" value="ECO:0007669"/>
    <property type="project" value="InterPro"/>
</dbReference>
<feature type="domain" description="Beta-lactamase hydrolase-like protein phosphatase-like" evidence="1">
    <location>
        <begin position="43"/>
        <end position="134"/>
    </location>
</feature>
<dbReference type="PROSITE" id="PS51257">
    <property type="entry name" value="PROKAR_LIPOPROTEIN"/>
    <property type="match status" value="1"/>
</dbReference>
<proteinExistence type="predicted"/>
<evidence type="ECO:0000313" key="2">
    <source>
        <dbReference type="EMBL" id="SJZ93192.1"/>
    </source>
</evidence>
<name>A0A1T4PNT0_9GAMM</name>
<reference evidence="2 3" key="1">
    <citation type="submission" date="2017-02" db="EMBL/GenBank/DDBJ databases">
        <authorList>
            <person name="Peterson S.W."/>
        </authorList>
    </citation>
    <scope>NUCLEOTIDE SEQUENCE [LARGE SCALE GENOMIC DNA]</scope>
    <source>
        <strain evidence="2 3">DSM 21749</strain>
    </source>
</reference>
<dbReference type="InterPro" id="IPR029021">
    <property type="entry name" value="Prot-tyrosine_phosphatase-like"/>
</dbReference>
<dbReference type="Pfam" id="PF04273">
    <property type="entry name" value="BLH_phosphatase"/>
    <property type="match status" value="1"/>
</dbReference>